<protein>
    <submittedName>
        <fullName evidence="2">Uncharacterized protein</fullName>
    </submittedName>
</protein>
<keyword evidence="3" id="KW-1185">Reference proteome</keyword>
<dbReference type="EMBL" id="JAGYWB010000015">
    <property type="protein sequence ID" value="KAI0497231.1"/>
    <property type="molecule type" value="Genomic_DNA"/>
</dbReference>
<reference evidence="2" key="1">
    <citation type="journal article" date="2022" name="Front. Genet.">
        <title>Chromosome-Scale Assembly of the Dendrobium nobile Genome Provides Insights Into the Molecular Mechanism of the Biosynthesis of the Medicinal Active Ingredient of Dendrobium.</title>
        <authorList>
            <person name="Xu Q."/>
            <person name="Niu S.-C."/>
            <person name="Li K.-L."/>
            <person name="Zheng P.-J."/>
            <person name="Zhang X.-J."/>
            <person name="Jia Y."/>
            <person name="Liu Y."/>
            <person name="Niu Y.-X."/>
            <person name="Yu L.-H."/>
            <person name="Chen D.-F."/>
            <person name="Zhang G.-Q."/>
        </authorList>
    </citation>
    <scope>NUCLEOTIDE SEQUENCE</scope>
    <source>
        <tissue evidence="2">Leaf</tissue>
    </source>
</reference>
<feature type="transmembrane region" description="Helical" evidence="1">
    <location>
        <begin position="6"/>
        <end position="25"/>
    </location>
</feature>
<feature type="transmembrane region" description="Helical" evidence="1">
    <location>
        <begin position="37"/>
        <end position="56"/>
    </location>
</feature>
<gene>
    <name evidence="2" type="ORF">KFK09_020454</name>
</gene>
<comment type="caution">
    <text evidence="2">The sequence shown here is derived from an EMBL/GenBank/DDBJ whole genome shotgun (WGS) entry which is preliminary data.</text>
</comment>
<dbReference type="Proteomes" id="UP000829196">
    <property type="component" value="Unassembled WGS sequence"/>
</dbReference>
<keyword evidence="1" id="KW-1133">Transmembrane helix</keyword>
<keyword evidence="1" id="KW-0812">Transmembrane</keyword>
<sequence length="57" mass="6487">MIYFFYIGYLCTLSFLIHFFIHFGIVNFGDVGFKSGVDGLSLMLGEFCLVAVYLVFT</sequence>
<dbReference type="AlphaFoldDB" id="A0A8T3AMM5"/>
<accession>A0A8T3AMM5</accession>
<evidence type="ECO:0000313" key="3">
    <source>
        <dbReference type="Proteomes" id="UP000829196"/>
    </source>
</evidence>
<name>A0A8T3AMM5_DENNO</name>
<evidence type="ECO:0000256" key="1">
    <source>
        <dbReference type="SAM" id="Phobius"/>
    </source>
</evidence>
<evidence type="ECO:0000313" key="2">
    <source>
        <dbReference type="EMBL" id="KAI0497231.1"/>
    </source>
</evidence>
<keyword evidence="1" id="KW-0472">Membrane</keyword>
<organism evidence="2 3">
    <name type="scientific">Dendrobium nobile</name>
    <name type="common">Orchid</name>
    <dbReference type="NCBI Taxonomy" id="94219"/>
    <lineage>
        <taxon>Eukaryota</taxon>
        <taxon>Viridiplantae</taxon>
        <taxon>Streptophyta</taxon>
        <taxon>Embryophyta</taxon>
        <taxon>Tracheophyta</taxon>
        <taxon>Spermatophyta</taxon>
        <taxon>Magnoliopsida</taxon>
        <taxon>Liliopsida</taxon>
        <taxon>Asparagales</taxon>
        <taxon>Orchidaceae</taxon>
        <taxon>Epidendroideae</taxon>
        <taxon>Malaxideae</taxon>
        <taxon>Dendrobiinae</taxon>
        <taxon>Dendrobium</taxon>
    </lineage>
</organism>
<proteinExistence type="predicted"/>